<proteinExistence type="predicted"/>
<evidence type="ECO:0000256" key="1">
    <source>
        <dbReference type="SAM" id="MobiDB-lite"/>
    </source>
</evidence>
<organism evidence="2 3">
    <name type="scientific">Crocosphaera watsonii WH 0402</name>
    <dbReference type="NCBI Taxonomy" id="1284629"/>
    <lineage>
        <taxon>Bacteria</taxon>
        <taxon>Bacillati</taxon>
        <taxon>Cyanobacteriota</taxon>
        <taxon>Cyanophyceae</taxon>
        <taxon>Oscillatoriophycideae</taxon>
        <taxon>Chroococcales</taxon>
        <taxon>Aphanothecaceae</taxon>
        <taxon>Crocosphaera</taxon>
    </lineage>
</organism>
<reference evidence="2 3" key="2">
    <citation type="submission" date="2013-09" db="EMBL/GenBank/DDBJ databases">
        <title>Whole genome comparison of six Crocosphaera watsonii strains with differing phenotypes.</title>
        <authorList>
            <person name="Bench S.R."/>
            <person name="Heller P."/>
            <person name="Frank I."/>
            <person name="Arciniega M."/>
            <person name="Shilova I.N."/>
            <person name="Zehr J.P."/>
        </authorList>
    </citation>
    <scope>NUCLEOTIDE SEQUENCE [LARGE SCALE GENOMIC DNA]</scope>
    <source>
        <strain evidence="2 3">WH 0402</strain>
    </source>
</reference>
<gene>
    <name evidence="2" type="ORF">CWATWH0402_5718</name>
</gene>
<dbReference type="Proteomes" id="UP000018130">
    <property type="component" value="Unassembled WGS sequence"/>
</dbReference>
<name>T2JTS5_CROWT</name>
<comment type="caution">
    <text evidence="2">The sequence shown here is derived from an EMBL/GenBank/DDBJ whole genome shotgun (WGS) entry which is preliminary data.</text>
</comment>
<accession>T2JTS5</accession>
<dbReference type="EMBL" id="CAQN01000778">
    <property type="protein sequence ID" value="CCQ68469.1"/>
    <property type="molecule type" value="Genomic_DNA"/>
</dbReference>
<protein>
    <submittedName>
        <fullName evidence="2">Uncharacterized protein</fullName>
    </submittedName>
</protein>
<evidence type="ECO:0000313" key="3">
    <source>
        <dbReference type="Proteomes" id="UP000018130"/>
    </source>
</evidence>
<dbReference type="AlphaFoldDB" id="T2JTS5"/>
<sequence length="39" mass="4178">MGTAKYLDNNKRYCEVSEGAGSKGSKGSRERGLQLVSIS</sequence>
<evidence type="ECO:0000313" key="2">
    <source>
        <dbReference type="EMBL" id="CCQ68469.1"/>
    </source>
</evidence>
<feature type="region of interest" description="Disordered" evidence="1">
    <location>
        <begin position="16"/>
        <end position="39"/>
    </location>
</feature>
<reference evidence="2 3" key="1">
    <citation type="submission" date="2013-01" db="EMBL/GenBank/DDBJ databases">
        <authorList>
            <person name="Bench S."/>
        </authorList>
    </citation>
    <scope>NUCLEOTIDE SEQUENCE [LARGE SCALE GENOMIC DNA]</scope>
    <source>
        <strain evidence="2 3">WH 0402</strain>
    </source>
</reference>